<feature type="compositionally biased region" description="Basic and acidic residues" evidence="1">
    <location>
        <begin position="60"/>
        <end position="71"/>
    </location>
</feature>
<name>A0A0E0IPK6_ORYNI</name>
<reference evidence="2" key="2">
    <citation type="submission" date="2018-04" db="EMBL/GenBank/DDBJ databases">
        <title>OnivRS2 (Oryza nivara Reference Sequence Version 2).</title>
        <authorList>
            <person name="Zhang J."/>
            <person name="Kudrna D."/>
            <person name="Lee S."/>
            <person name="Talag J."/>
            <person name="Rajasekar S."/>
            <person name="Welchert J."/>
            <person name="Hsing Y.-I."/>
            <person name="Wing R.A."/>
        </authorList>
    </citation>
    <scope>NUCLEOTIDE SEQUENCE [LARGE SCALE GENOMIC DNA]</scope>
</reference>
<evidence type="ECO:0000256" key="1">
    <source>
        <dbReference type="SAM" id="MobiDB-lite"/>
    </source>
</evidence>
<keyword evidence="3" id="KW-1185">Reference proteome</keyword>
<organism evidence="2">
    <name type="scientific">Oryza nivara</name>
    <name type="common">Indian wild rice</name>
    <name type="synonym">Oryza sativa f. spontanea</name>
    <dbReference type="NCBI Taxonomy" id="4536"/>
    <lineage>
        <taxon>Eukaryota</taxon>
        <taxon>Viridiplantae</taxon>
        <taxon>Streptophyta</taxon>
        <taxon>Embryophyta</taxon>
        <taxon>Tracheophyta</taxon>
        <taxon>Spermatophyta</taxon>
        <taxon>Magnoliopsida</taxon>
        <taxon>Liliopsida</taxon>
        <taxon>Poales</taxon>
        <taxon>Poaceae</taxon>
        <taxon>BOP clade</taxon>
        <taxon>Oryzoideae</taxon>
        <taxon>Oryzeae</taxon>
        <taxon>Oryzinae</taxon>
        <taxon>Oryza</taxon>
    </lineage>
</organism>
<feature type="region of interest" description="Disordered" evidence="1">
    <location>
        <begin position="44"/>
        <end position="74"/>
    </location>
</feature>
<feature type="region of interest" description="Disordered" evidence="1">
    <location>
        <begin position="1"/>
        <end position="31"/>
    </location>
</feature>
<proteinExistence type="predicted"/>
<reference evidence="2" key="1">
    <citation type="submission" date="2015-04" db="UniProtKB">
        <authorList>
            <consortium name="EnsemblPlants"/>
        </authorList>
    </citation>
    <scope>IDENTIFICATION</scope>
    <source>
        <strain evidence="2">SL10</strain>
    </source>
</reference>
<dbReference type="AlphaFoldDB" id="A0A0E0IPK6"/>
<evidence type="ECO:0000313" key="3">
    <source>
        <dbReference type="Proteomes" id="UP000006591"/>
    </source>
</evidence>
<sequence>MPFYTTNTHRNGGTHRQNTHTKVTERERHAPFWPENLGVRREHVRSAAGDVGRSASTSGEEARGGGDDRRSISSCMHNTATRRVSGAARHAGDSILSACRRHCRPEIASLPLIRDVGRR</sequence>
<dbReference type="Proteomes" id="UP000006591">
    <property type="component" value="Chromosome 10"/>
</dbReference>
<protein>
    <submittedName>
        <fullName evidence="2">Uncharacterized protein</fullName>
    </submittedName>
</protein>
<dbReference type="Gramene" id="ONIVA10G02410.1">
    <property type="protein sequence ID" value="ONIVA10G02410.1"/>
    <property type="gene ID" value="ONIVA10G02410"/>
</dbReference>
<evidence type="ECO:0000313" key="2">
    <source>
        <dbReference type="EnsemblPlants" id="ONIVA10G02410.1"/>
    </source>
</evidence>
<dbReference type="HOGENOM" id="CLU_2065266_0_0_1"/>
<accession>A0A0E0IPK6</accession>
<feature type="compositionally biased region" description="Polar residues" evidence="1">
    <location>
        <begin position="1"/>
        <end position="16"/>
    </location>
</feature>
<dbReference type="EnsemblPlants" id="ONIVA10G02410.1">
    <property type="protein sequence ID" value="ONIVA10G02410.1"/>
    <property type="gene ID" value="ONIVA10G02410"/>
</dbReference>